<dbReference type="AlphaFoldDB" id="A0A0D2M842"/>
<keyword evidence="2" id="KW-1185">Reference proteome</keyword>
<protein>
    <submittedName>
        <fullName evidence="1">Uncharacterized protein</fullName>
    </submittedName>
</protein>
<dbReference type="STRING" id="145388.A0A0D2M842"/>
<dbReference type="RefSeq" id="XP_013890640.1">
    <property type="nucleotide sequence ID" value="XM_014035186.1"/>
</dbReference>
<reference evidence="1 2" key="1">
    <citation type="journal article" date="2013" name="BMC Genomics">
        <title>Reconstruction of the lipid metabolism for the microalga Monoraphidium neglectum from its genome sequence reveals characteristics suitable for biofuel production.</title>
        <authorList>
            <person name="Bogen C."/>
            <person name="Al-Dilaimi A."/>
            <person name="Albersmeier A."/>
            <person name="Wichmann J."/>
            <person name="Grundmann M."/>
            <person name="Rupp O."/>
            <person name="Lauersen K.J."/>
            <person name="Blifernez-Klassen O."/>
            <person name="Kalinowski J."/>
            <person name="Goesmann A."/>
            <person name="Mussgnug J.H."/>
            <person name="Kruse O."/>
        </authorList>
    </citation>
    <scope>NUCLEOTIDE SEQUENCE [LARGE SCALE GENOMIC DNA]</scope>
    <source>
        <strain evidence="1 2">SAG 48.87</strain>
    </source>
</reference>
<name>A0A0D2M842_9CHLO</name>
<dbReference type="KEGG" id="mng:MNEG_16344"/>
<evidence type="ECO:0000313" key="2">
    <source>
        <dbReference type="Proteomes" id="UP000054498"/>
    </source>
</evidence>
<sequence length="200" mass="21470">MSGPPSQPRARAAPSRRVERYQSAGALFGVSWPKAAWFVEGQGRWGVAGMSECPLKLAFVPLGSFIHTVGARPPDVSVITYLQRLKEQGWDVTRTERKLLMCGGDDAAAIMPAASPAEGGSAGSGWGSDGWALGVQLPGSRRLAAGPWWPCEVVDPWRPPMGFLFLLDHMTALDEHERRMYVPGDVTRGVAKAAVWSAAG</sequence>
<dbReference type="Proteomes" id="UP000054498">
    <property type="component" value="Unassembled WGS sequence"/>
</dbReference>
<dbReference type="GeneID" id="25734094"/>
<dbReference type="EMBL" id="KK106475">
    <property type="protein sequence ID" value="KIY91620.1"/>
    <property type="molecule type" value="Genomic_DNA"/>
</dbReference>
<gene>
    <name evidence="1" type="ORF">MNEG_16344</name>
</gene>
<proteinExistence type="predicted"/>
<organism evidence="1 2">
    <name type="scientific">Monoraphidium neglectum</name>
    <dbReference type="NCBI Taxonomy" id="145388"/>
    <lineage>
        <taxon>Eukaryota</taxon>
        <taxon>Viridiplantae</taxon>
        <taxon>Chlorophyta</taxon>
        <taxon>core chlorophytes</taxon>
        <taxon>Chlorophyceae</taxon>
        <taxon>CS clade</taxon>
        <taxon>Sphaeropleales</taxon>
        <taxon>Selenastraceae</taxon>
        <taxon>Monoraphidium</taxon>
    </lineage>
</organism>
<evidence type="ECO:0000313" key="1">
    <source>
        <dbReference type="EMBL" id="KIY91620.1"/>
    </source>
</evidence>
<accession>A0A0D2M842</accession>